<sequence>MMNTDVKIYGIKTTKGLPVFIKREIMAYQFLDVMNRIEELNIKFDMDHIAIPIDIPISVYSNEIIVMQRHVKRYVKRYTTDFYAADMSTYFQMERNVIWILRENGTNMVAVANNEDLFKEALQLIEHHADRSKAIFHINNGQFKRLTPDQAIKIVRREEYNNQLMLV</sequence>
<dbReference type="RefSeq" id="WP_000982139.1">
    <property type="nucleotide sequence ID" value="NZ_NFCF01000063.1"/>
</dbReference>
<gene>
    <name evidence="1" type="ORF">BK699_10295</name>
</gene>
<evidence type="ECO:0000313" key="2">
    <source>
        <dbReference type="Proteomes" id="UP000195152"/>
    </source>
</evidence>
<dbReference type="EMBL" id="NFCF01000063">
    <property type="protein sequence ID" value="OTW50923.1"/>
    <property type="molecule type" value="Genomic_DNA"/>
</dbReference>
<evidence type="ECO:0000313" key="1">
    <source>
        <dbReference type="EMBL" id="OTW50923.1"/>
    </source>
</evidence>
<protein>
    <submittedName>
        <fullName evidence="1">Uncharacterized protein</fullName>
    </submittedName>
</protein>
<dbReference type="AlphaFoldDB" id="A0A242WAS5"/>
<dbReference type="Proteomes" id="UP000195152">
    <property type="component" value="Unassembled WGS sequence"/>
</dbReference>
<organism evidence="1 2">
    <name type="scientific">Bacillus thuringiensis serovar mexicanensis</name>
    <dbReference type="NCBI Taxonomy" id="180868"/>
    <lineage>
        <taxon>Bacteria</taxon>
        <taxon>Bacillati</taxon>
        <taxon>Bacillota</taxon>
        <taxon>Bacilli</taxon>
        <taxon>Bacillales</taxon>
        <taxon>Bacillaceae</taxon>
        <taxon>Bacillus</taxon>
        <taxon>Bacillus cereus group</taxon>
    </lineage>
</organism>
<accession>A0A242WAS5</accession>
<name>A0A242WAS5_BACTU</name>
<proteinExistence type="predicted"/>
<comment type="caution">
    <text evidence="1">The sequence shown here is derived from an EMBL/GenBank/DDBJ whole genome shotgun (WGS) entry which is preliminary data.</text>
</comment>
<reference evidence="1 2" key="1">
    <citation type="submission" date="2016-10" db="EMBL/GenBank/DDBJ databases">
        <title>Comparative genomics of Bacillus thuringiensis reveals a path to pathogens against multiple invertebrate hosts.</title>
        <authorList>
            <person name="Zheng J."/>
            <person name="Gao Q."/>
            <person name="Liu H."/>
            <person name="Peng D."/>
            <person name="Ruan L."/>
            <person name="Sun M."/>
        </authorList>
    </citation>
    <scope>NUCLEOTIDE SEQUENCE [LARGE SCALE GENOMIC DNA]</scope>
    <source>
        <strain evidence="1">BGSC 4AC1</strain>
    </source>
</reference>